<dbReference type="AlphaFoldDB" id="A0A3M8QWL5"/>
<dbReference type="InterPro" id="IPR041166">
    <property type="entry name" value="Rubredoxin_2"/>
</dbReference>
<dbReference type="Gene3D" id="1.25.40.10">
    <property type="entry name" value="Tetratricopeptide repeat domain"/>
    <property type="match status" value="1"/>
</dbReference>
<dbReference type="Pfam" id="PF13432">
    <property type="entry name" value="TPR_16"/>
    <property type="match status" value="1"/>
</dbReference>
<dbReference type="RefSeq" id="WP_123105151.1">
    <property type="nucleotide sequence ID" value="NZ_CP127527.1"/>
</dbReference>
<dbReference type="OrthoDB" id="507476at2"/>
<evidence type="ECO:0000313" key="3">
    <source>
        <dbReference type="EMBL" id="RNF59394.1"/>
    </source>
</evidence>
<feature type="domain" description="LapB rubredoxin metal binding" evidence="2">
    <location>
        <begin position="354"/>
        <end position="379"/>
    </location>
</feature>
<dbReference type="Pfam" id="PF13176">
    <property type="entry name" value="TPR_7"/>
    <property type="match status" value="1"/>
</dbReference>
<dbReference type="InterPro" id="IPR011990">
    <property type="entry name" value="TPR-like_helical_dom_sf"/>
</dbReference>
<dbReference type="Pfam" id="PF18073">
    <property type="entry name" value="Zn_ribbon_LapB"/>
    <property type="match status" value="1"/>
</dbReference>
<proteinExistence type="predicted"/>
<evidence type="ECO:0000256" key="1">
    <source>
        <dbReference type="ARBA" id="ARBA00022723"/>
    </source>
</evidence>
<reference evidence="3" key="1">
    <citation type="submission" date="2018-10" db="EMBL/GenBank/DDBJ databases">
        <title>Acidithiobacillus sulfuriphilus sp. nov.: an extremely acidophilic sulfur-oxidizing chemolithotroph isolated from a neutral pH environment.</title>
        <authorList>
            <person name="Falagan C."/>
            <person name="Moya-Beltran A."/>
            <person name="Quatrini R."/>
            <person name="Johnson D.B."/>
        </authorList>
    </citation>
    <scope>NUCLEOTIDE SEQUENCE [LARGE SCALE GENOMIC DNA]</scope>
    <source>
        <strain evidence="3">CJ-2</strain>
    </source>
</reference>
<evidence type="ECO:0000259" key="2">
    <source>
        <dbReference type="Pfam" id="PF18073"/>
    </source>
</evidence>
<protein>
    <recommendedName>
        <fullName evidence="2">LapB rubredoxin metal binding domain-containing protein</fullName>
    </recommendedName>
</protein>
<sequence length="385" mass="42478">MEITTALILVFALGLGFVLGRTFPGTKTTPVANPEAISHIYIQGLNYLLNERNDEAIEIFLDALQQHPETVDILLALGRLFRRRGELERALRVHQYLFEQKALSPSVRESILFEIAQDYLKAGILDRAESMLRELLAARPQHLEGLAALAELYELEGDWEQAIGVRERLFAAGQLEQKAIIAMLYCELAEQALAQAKLERAGDYLAAARKQDRSSPRAVVVAGTIAYRQQRWLVAAQTWATLLEGEAKVIILVVLDLLLAALRQCGDVPEARRISARLKEVCRSPLGVDRLANALLHGEGKQAAAAFLLSVIQLAPELSAIQTLLKMDGGDPAPLLYPALVQAVRALPVTPPLFSCQVCGYQSPQHYWRCPSCRRWGTFAGVGSL</sequence>
<accession>A0A3M8QWL5</accession>
<dbReference type="SUPFAM" id="SSF48452">
    <property type="entry name" value="TPR-like"/>
    <property type="match status" value="2"/>
</dbReference>
<dbReference type="EMBL" id="RIZI01000186">
    <property type="protein sequence ID" value="RNF59394.1"/>
    <property type="molecule type" value="Genomic_DNA"/>
</dbReference>
<keyword evidence="1" id="KW-0479">Metal-binding</keyword>
<dbReference type="GO" id="GO:0046872">
    <property type="term" value="F:metal ion binding"/>
    <property type="evidence" value="ECO:0007669"/>
    <property type="project" value="UniProtKB-KW"/>
</dbReference>
<gene>
    <name evidence="3" type="ORF">EC580_11420</name>
</gene>
<dbReference type="InterPro" id="IPR019734">
    <property type="entry name" value="TPR_rpt"/>
</dbReference>
<comment type="caution">
    <text evidence="3">The sequence shown here is derived from an EMBL/GenBank/DDBJ whole genome shotgun (WGS) entry which is preliminary data.</text>
</comment>
<name>A0A3M8QWL5_9PROT</name>
<organism evidence="3">
    <name type="scientific">Acidithiobacillus sulfuriphilus</name>
    <dbReference type="NCBI Taxonomy" id="1867749"/>
    <lineage>
        <taxon>Bacteria</taxon>
        <taxon>Pseudomonadati</taxon>
        <taxon>Pseudomonadota</taxon>
        <taxon>Acidithiobacillia</taxon>
        <taxon>Acidithiobacillales</taxon>
        <taxon>Acidithiobacillaceae</taxon>
        <taxon>Acidithiobacillus</taxon>
    </lineage>
</organism>